<keyword evidence="2" id="KW-0812">Transmembrane</keyword>
<dbReference type="PANTHER" id="PTHR31157:SF1">
    <property type="entry name" value="SCP DOMAIN-CONTAINING PROTEIN"/>
    <property type="match status" value="1"/>
</dbReference>
<dbReference type="InterPro" id="IPR035940">
    <property type="entry name" value="CAP_sf"/>
</dbReference>
<dbReference type="Proteomes" id="UP000655443">
    <property type="component" value="Unassembled WGS sequence"/>
</dbReference>
<dbReference type="AlphaFoldDB" id="A0A918YMD6"/>
<dbReference type="PANTHER" id="PTHR31157">
    <property type="entry name" value="SCP DOMAIN-CONTAINING PROTEIN"/>
    <property type="match status" value="1"/>
</dbReference>
<dbReference type="Pfam" id="PF00188">
    <property type="entry name" value="CAP"/>
    <property type="match status" value="1"/>
</dbReference>
<evidence type="ECO:0000313" key="5">
    <source>
        <dbReference type="Proteomes" id="UP000655443"/>
    </source>
</evidence>
<comment type="caution">
    <text evidence="4">The sequence shown here is derived from an EMBL/GenBank/DDBJ whole genome shotgun (WGS) entry which is preliminary data.</text>
</comment>
<gene>
    <name evidence="4" type="ORF">GCM10010339_53490</name>
</gene>
<dbReference type="SUPFAM" id="SSF55797">
    <property type="entry name" value="PR-1-like"/>
    <property type="match status" value="1"/>
</dbReference>
<protein>
    <submittedName>
        <fullName evidence="4">Membrane protein</fullName>
    </submittedName>
</protein>
<dbReference type="InterPro" id="IPR014044">
    <property type="entry name" value="CAP_dom"/>
</dbReference>
<name>A0A918YMD6_9ACTN</name>
<proteinExistence type="predicted"/>
<feature type="compositionally biased region" description="Low complexity" evidence="1">
    <location>
        <begin position="283"/>
        <end position="302"/>
    </location>
</feature>
<feature type="domain" description="SCP" evidence="3">
    <location>
        <begin position="312"/>
        <end position="426"/>
    </location>
</feature>
<sequence>MEWIRLARESLLPPKAPVDREDEEEGKDMGRHRRSAAGRAATGRAAEDIRTQTSDTGSGDPRDTHARVYAGEIVRRDQIPRGIAPYLNPEAHRPATGRHPLDHPETTAKAHAYLFANENGGAGGSGSGGGGFTPTGEPSADRRRRKKGPKPVRASLLGVSAAFALGAAAVASGVVPGLQNYKLGGDTSTSGDEQAQAALSPSNTAVAQGGASGSANSDTGLAGSHAGVAGTSRGSARPGSPSSTASPSTSQPASATATPSKTAKTPAGNSASHATPAAKPKNTPSKAAGKAPKANAAPKATSAANAAEAEVLRLVNQERSKVGCSPLSANPALTKLAESFSDDMAARGFFDHTDPDGKTPWDRAATAGITNLGGENIARGQADPAAVMKAWMNSPGHKANILNCDFKTLGVGVHIGPGGPWWTQDFGY</sequence>
<feature type="region of interest" description="Disordered" evidence="1">
    <location>
        <begin position="1"/>
        <end position="152"/>
    </location>
</feature>
<evidence type="ECO:0000259" key="3">
    <source>
        <dbReference type="Pfam" id="PF00188"/>
    </source>
</evidence>
<keyword evidence="2" id="KW-0472">Membrane</keyword>
<accession>A0A918YMD6</accession>
<dbReference type="Gene3D" id="3.40.33.10">
    <property type="entry name" value="CAP"/>
    <property type="match status" value="1"/>
</dbReference>
<reference evidence="4" key="1">
    <citation type="journal article" date="2014" name="Int. J. Syst. Evol. Microbiol.">
        <title>Complete genome sequence of Corynebacterium casei LMG S-19264T (=DSM 44701T), isolated from a smear-ripened cheese.</title>
        <authorList>
            <consortium name="US DOE Joint Genome Institute (JGI-PGF)"/>
            <person name="Walter F."/>
            <person name="Albersmeier A."/>
            <person name="Kalinowski J."/>
            <person name="Ruckert C."/>
        </authorList>
    </citation>
    <scope>NUCLEOTIDE SEQUENCE</scope>
    <source>
        <strain evidence="4">JCM 4714</strain>
    </source>
</reference>
<reference evidence="4" key="2">
    <citation type="submission" date="2020-09" db="EMBL/GenBank/DDBJ databases">
        <authorList>
            <person name="Sun Q."/>
            <person name="Ohkuma M."/>
        </authorList>
    </citation>
    <scope>NUCLEOTIDE SEQUENCE</scope>
    <source>
        <strain evidence="4">JCM 4714</strain>
    </source>
</reference>
<feature type="compositionally biased region" description="Polar residues" evidence="1">
    <location>
        <begin position="186"/>
        <end position="206"/>
    </location>
</feature>
<feature type="compositionally biased region" description="Gly residues" evidence="1">
    <location>
        <begin position="120"/>
        <end position="133"/>
    </location>
</feature>
<evidence type="ECO:0000256" key="1">
    <source>
        <dbReference type="SAM" id="MobiDB-lite"/>
    </source>
</evidence>
<evidence type="ECO:0000256" key="2">
    <source>
        <dbReference type="SAM" id="Phobius"/>
    </source>
</evidence>
<keyword evidence="2" id="KW-1133">Transmembrane helix</keyword>
<keyword evidence="5" id="KW-1185">Reference proteome</keyword>
<feature type="compositionally biased region" description="Basic and acidic residues" evidence="1">
    <location>
        <begin position="99"/>
        <end position="108"/>
    </location>
</feature>
<dbReference type="EMBL" id="BMVG01000014">
    <property type="protein sequence ID" value="GHE07703.1"/>
    <property type="molecule type" value="Genomic_DNA"/>
</dbReference>
<feature type="transmembrane region" description="Helical" evidence="2">
    <location>
        <begin position="152"/>
        <end position="175"/>
    </location>
</feature>
<dbReference type="CDD" id="cd05379">
    <property type="entry name" value="CAP_bacterial"/>
    <property type="match status" value="1"/>
</dbReference>
<feature type="compositionally biased region" description="Low complexity" evidence="1">
    <location>
        <begin position="229"/>
        <end position="268"/>
    </location>
</feature>
<organism evidence="4 5">
    <name type="scientific">Streptomyces alanosinicus</name>
    <dbReference type="NCBI Taxonomy" id="68171"/>
    <lineage>
        <taxon>Bacteria</taxon>
        <taxon>Bacillati</taxon>
        <taxon>Actinomycetota</taxon>
        <taxon>Actinomycetes</taxon>
        <taxon>Kitasatosporales</taxon>
        <taxon>Streptomycetaceae</taxon>
        <taxon>Streptomyces</taxon>
    </lineage>
</organism>
<evidence type="ECO:0000313" key="4">
    <source>
        <dbReference type="EMBL" id="GHE07703.1"/>
    </source>
</evidence>
<feature type="region of interest" description="Disordered" evidence="1">
    <location>
        <begin position="178"/>
        <end position="302"/>
    </location>
</feature>